<dbReference type="AlphaFoldDB" id="A0AAD9R797"/>
<keyword evidence="2" id="KW-1185">Reference proteome</keyword>
<dbReference type="Proteomes" id="UP001249851">
    <property type="component" value="Unassembled WGS sequence"/>
</dbReference>
<sequence length="92" mass="9781">MENFIIFKKDGMFADFSMSLATLEAGLAAGTLEAGFGGALGADGGALPKVGDDLPLDRLPPRGIIIVSELETLRERGKKAYVRPVKQYGVQI</sequence>
<organism evidence="1 2">
    <name type="scientific">Acropora cervicornis</name>
    <name type="common">Staghorn coral</name>
    <dbReference type="NCBI Taxonomy" id="6130"/>
    <lineage>
        <taxon>Eukaryota</taxon>
        <taxon>Metazoa</taxon>
        <taxon>Cnidaria</taxon>
        <taxon>Anthozoa</taxon>
        <taxon>Hexacorallia</taxon>
        <taxon>Scleractinia</taxon>
        <taxon>Astrocoeniina</taxon>
        <taxon>Acroporidae</taxon>
        <taxon>Acropora</taxon>
    </lineage>
</organism>
<evidence type="ECO:0000313" key="2">
    <source>
        <dbReference type="Proteomes" id="UP001249851"/>
    </source>
</evidence>
<comment type="caution">
    <text evidence="1">The sequence shown here is derived from an EMBL/GenBank/DDBJ whole genome shotgun (WGS) entry which is preliminary data.</text>
</comment>
<dbReference type="EMBL" id="JARQWQ010000001">
    <property type="protein sequence ID" value="KAK2574364.1"/>
    <property type="molecule type" value="Genomic_DNA"/>
</dbReference>
<name>A0AAD9R797_ACRCE</name>
<reference evidence="1" key="1">
    <citation type="journal article" date="2023" name="G3 (Bethesda)">
        <title>Whole genome assembly and annotation of the endangered Caribbean coral Acropora cervicornis.</title>
        <authorList>
            <person name="Selwyn J.D."/>
            <person name="Vollmer S.V."/>
        </authorList>
    </citation>
    <scope>NUCLEOTIDE SEQUENCE</scope>
    <source>
        <strain evidence="1">K2</strain>
    </source>
</reference>
<protein>
    <submittedName>
        <fullName evidence="1">Uncharacterized protein</fullName>
    </submittedName>
</protein>
<accession>A0AAD9R797</accession>
<gene>
    <name evidence="1" type="ORF">P5673_000520</name>
</gene>
<reference evidence="1" key="2">
    <citation type="journal article" date="2023" name="Science">
        <title>Genomic signatures of disease resistance in endangered staghorn corals.</title>
        <authorList>
            <person name="Vollmer S.V."/>
            <person name="Selwyn J.D."/>
            <person name="Despard B.A."/>
            <person name="Roesel C.L."/>
        </authorList>
    </citation>
    <scope>NUCLEOTIDE SEQUENCE</scope>
    <source>
        <strain evidence="1">K2</strain>
    </source>
</reference>
<proteinExistence type="predicted"/>
<evidence type="ECO:0000313" key="1">
    <source>
        <dbReference type="EMBL" id="KAK2574364.1"/>
    </source>
</evidence>